<dbReference type="EMBL" id="BLAB01000001">
    <property type="protein sequence ID" value="GER92911.1"/>
    <property type="molecule type" value="Genomic_DNA"/>
</dbReference>
<proteinExistence type="inferred from homology"/>
<dbReference type="InterPro" id="IPR018194">
    <property type="entry name" value="Ni-dep_hyd_lsu_Ni_BS"/>
</dbReference>
<dbReference type="InterPro" id="IPR029014">
    <property type="entry name" value="NiFe-Hase_large"/>
</dbReference>
<keyword evidence="4" id="KW-0479">Metal-binding</keyword>
<evidence type="ECO:0000256" key="2">
    <source>
        <dbReference type="ARBA" id="ARBA00009292"/>
    </source>
</evidence>
<evidence type="ECO:0000256" key="4">
    <source>
        <dbReference type="ARBA" id="ARBA00022723"/>
    </source>
</evidence>
<name>A0A5J4L282_9ZZZZ</name>
<evidence type="ECO:0000256" key="1">
    <source>
        <dbReference type="ARBA" id="ARBA00001967"/>
    </source>
</evidence>
<gene>
    <name evidence="6" type="ORF">A45J_0642</name>
</gene>
<sequence length="431" mass="49629">MKALSKIIKVDYLSRVEGEGGLVIEIKDDRTVRLRVNIFEAPRFFESFLRGRPYFDVMDFTARICGICPVAYQMSSVHAIEKIFNIEVEKPIKELRRLLYCGEWIESHALHIYLLNGPDFYNIESAWSSKEYLTIAKKGLYFKKLGNEILTILGGRSVHPISIRVGGFYKMPDKKSLSALLPELKKAYEGSLKEIKWVAGLQFNNNSWDTEYISLIHDDEYPMNYGNVASNKGLNMPMEKFIENVQEYQVNYSTALHSGLKRDSYVSPYVVGPLSRLNLNYEKLPAEIQNMIKEAGISLPITNTHMSIIARSVELAYAFYEAIRIINEYNEYDRSFIDSELKEGEAVWITEAPRGILIHRYELDNSGYVKNCTIIPPTSQNFAHIEADIYRFVQNNIDKPEDFIKKESEKIIRSYDPCISCSVHVVKTRNC</sequence>
<comment type="caution">
    <text evidence="6">The sequence shown here is derived from an EMBL/GenBank/DDBJ whole genome shotgun (WGS) entry which is preliminary data.</text>
</comment>
<dbReference type="GO" id="GO:0008901">
    <property type="term" value="F:ferredoxin hydrogenase activity"/>
    <property type="evidence" value="ECO:0007669"/>
    <property type="project" value="InterPro"/>
</dbReference>
<dbReference type="InterPro" id="IPR001501">
    <property type="entry name" value="Ni-dep_hyd_lsu"/>
</dbReference>
<evidence type="ECO:0000256" key="3">
    <source>
        <dbReference type="ARBA" id="ARBA00022596"/>
    </source>
</evidence>
<organism evidence="6">
    <name type="scientific">hot springs metagenome</name>
    <dbReference type="NCBI Taxonomy" id="433727"/>
    <lineage>
        <taxon>unclassified sequences</taxon>
        <taxon>metagenomes</taxon>
        <taxon>ecological metagenomes</taxon>
    </lineage>
</organism>
<evidence type="ECO:0000313" key="6">
    <source>
        <dbReference type="EMBL" id="GER92911.1"/>
    </source>
</evidence>
<keyword evidence="3" id="KW-0533">Nickel</keyword>
<dbReference type="PANTHER" id="PTHR43600:SF2">
    <property type="entry name" value="F420-NON-REDUCING HYDROGENASE VHU SUBUNIT A"/>
    <property type="match status" value="1"/>
</dbReference>
<dbReference type="GO" id="GO:0016151">
    <property type="term" value="F:nickel cation binding"/>
    <property type="evidence" value="ECO:0007669"/>
    <property type="project" value="InterPro"/>
</dbReference>
<evidence type="ECO:0000256" key="5">
    <source>
        <dbReference type="ARBA" id="ARBA00023002"/>
    </source>
</evidence>
<dbReference type="SUPFAM" id="SSF56762">
    <property type="entry name" value="HydB/Nqo4-like"/>
    <property type="match status" value="1"/>
</dbReference>
<comment type="similarity">
    <text evidence="2">Belongs to the [NiFe]/[NiFeSe] hydrogenase large subunit family.</text>
</comment>
<dbReference type="AlphaFoldDB" id="A0A5J4L282"/>
<dbReference type="PANTHER" id="PTHR43600">
    <property type="entry name" value="COENZYME F420 HYDROGENASE, SUBUNIT ALPHA"/>
    <property type="match status" value="1"/>
</dbReference>
<comment type="cofactor">
    <cofactor evidence="1">
        <name>Ni(2+)</name>
        <dbReference type="ChEBI" id="CHEBI:49786"/>
    </cofactor>
</comment>
<dbReference type="Gene3D" id="1.10.645.10">
    <property type="entry name" value="Cytochrome-c3 Hydrogenase, chain B"/>
    <property type="match status" value="1"/>
</dbReference>
<dbReference type="Pfam" id="PF00374">
    <property type="entry name" value="NiFeSe_Hases"/>
    <property type="match status" value="2"/>
</dbReference>
<keyword evidence="5" id="KW-0560">Oxidoreductase</keyword>
<protein>
    <submittedName>
        <fullName evidence="6">Ni/Fe hydrogenase subunit alpha</fullName>
    </submittedName>
</protein>
<dbReference type="PROSITE" id="PS00508">
    <property type="entry name" value="NI_HGENASE_L_2"/>
    <property type="match status" value="1"/>
</dbReference>
<reference evidence="6" key="1">
    <citation type="submission" date="2019-10" db="EMBL/GenBank/DDBJ databases">
        <title>Metagenomic sequencing of thiosulfate-disproportionating enrichment culture.</title>
        <authorList>
            <person name="Umezawa K."/>
            <person name="Kojima H."/>
            <person name="Fukui M."/>
        </authorList>
    </citation>
    <scope>NUCLEOTIDE SEQUENCE</scope>
    <source>
        <strain evidence="6">45J</strain>
    </source>
</reference>
<accession>A0A5J4L282</accession>